<keyword evidence="2" id="KW-0732">Signal</keyword>
<feature type="region of interest" description="Disordered" evidence="1">
    <location>
        <begin position="31"/>
        <end position="58"/>
    </location>
</feature>
<dbReference type="RefSeq" id="WP_189209740.1">
    <property type="nucleotide sequence ID" value="NZ_BMRB01000001.1"/>
</dbReference>
<proteinExistence type="predicted"/>
<comment type="caution">
    <text evidence="3">The sequence shown here is derived from an EMBL/GenBank/DDBJ whole genome shotgun (WGS) entry which is preliminary data.</text>
</comment>
<feature type="compositionally biased region" description="Low complexity" evidence="1">
    <location>
        <begin position="42"/>
        <end position="53"/>
    </location>
</feature>
<evidence type="ECO:0000313" key="4">
    <source>
        <dbReference type="Proteomes" id="UP000660680"/>
    </source>
</evidence>
<protein>
    <submittedName>
        <fullName evidence="3">Uncharacterized protein</fullName>
    </submittedName>
</protein>
<dbReference type="Proteomes" id="UP000660680">
    <property type="component" value="Unassembled WGS sequence"/>
</dbReference>
<feature type="signal peptide" evidence="2">
    <location>
        <begin position="1"/>
        <end position="27"/>
    </location>
</feature>
<evidence type="ECO:0000313" key="3">
    <source>
        <dbReference type="EMBL" id="GGS25125.1"/>
    </source>
</evidence>
<feature type="chain" id="PRO_5037756995" evidence="2">
    <location>
        <begin position="28"/>
        <end position="228"/>
    </location>
</feature>
<sequence>MARRTPRTVLVTATLGALVFAGAVAGAALTRTDPAPTPPPSAAGTTAPATTSDPRADGCLREPCRVLRTATLGDTRVELVADSGAKTGRLRIGGPGTSRVIEIGEIGVLLPEGALQCYPASISACLVRAEGTRGQTGKVVVGRSGKWSSLERAYLSTAGYIVLNNIVADSGPEVVTAQCSSESCGTVHAQVFTLVGSTVGCTRGYSSVEALPGYPAVEVAASRLRPCA</sequence>
<gene>
    <name evidence="3" type="ORF">GCM10010171_17980</name>
</gene>
<organism evidence="3 4">
    <name type="scientific">Actinokineospora fastidiosa</name>
    <dbReference type="NCBI Taxonomy" id="1816"/>
    <lineage>
        <taxon>Bacteria</taxon>
        <taxon>Bacillati</taxon>
        <taxon>Actinomycetota</taxon>
        <taxon>Actinomycetes</taxon>
        <taxon>Pseudonocardiales</taxon>
        <taxon>Pseudonocardiaceae</taxon>
        <taxon>Actinokineospora</taxon>
    </lineage>
</organism>
<reference evidence="3" key="2">
    <citation type="submission" date="2020-09" db="EMBL/GenBank/DDBJ databases">
        <authorList>
            <person name="Sun Q."/>
            <person name="Ohkuma M."/>
        </authorList>
    </citation>
    <scope>NUCLEOTIDE SEQUENCE</scope>
    <source>
        <strain evidence="3">JCM 3276</strain>
    </source>
</reference>
<dbReference type="AlphaFoldDB" id="A0A918GA62"/>
<dbReference type="EMBL" id="BMRB01000001">
    <property type="protein sequence ID" value="GGS25125.1"/>
    <property type="molecule type" value="Genomic_DNA"/>
</dbReference>
<keyword evidence="4" id="KW-1185">Reference proteome</keyword>
<name>A0A918GA62_9PSEU</name>
<reference evidence="3" key="1">
    <citation type="journal article" date="2014" name="Int. J. Syst. Evol. Microbiol.">
        <title>Complete genome sequence of Corynebacterium casei LMG S-19264T (=DSM 44701T), isolated from a smear-ripened cheese.</title>
        <authorList>
            <consortium name="US DOE Joint Genome Institute (JGI-PGF)"/>
            <person name="Walter F."/>
            <person name="Albersmeier A."/>
            <person name="Kalinowski J."/>
            <person name="Ruckert C."/>
        </authorList>
    </citation>
    <scope>NUCLEOTIDE SEQUENCE</scope>
    <source>
        <strain evidence="3">JCM 3276</strain>
    </source>
</reference>
<evidence type="ECO:0000256" key="2">
    <source>
        <dbReference type="SAM" id="SignalP"/>
    </source>
</evidence>
<accession>A0A918GA62</accession>
<evidence type="ECO:0000256" key="1">
    <source>
        <dbReference type="SAM" id="MobiDB-lite"/>
    </source>
</evidence>